<protein>
    <recommendedName>
        <fullName evidence="4">Fibronectin type-III domain-containing protein</fullName>
    </recommendedName>
</protein>
<evidence type="ECO:0000256" key="1">
    <source>
        <dbReference type="SAM" id="Coils"/>
    </source>
</evidence>
<sequence>MKVRARWEILADTRLENASIVLVAFGFPLFPVLFDLLKERFPPPAVQRFGVSDVSGTQAVLNWNSSQTSNHFFYELSYKISDSIEWISFTLPDFEKSVTLRGLRPYSNYTAVLSTANQCLRTHGSPIHFATPHTDIHPAITGISGHEIFLILLVLVIWVIIITHFFLMFGRVTMFSALSTPGLYIERDSGDADRKKSQESERSSSSPKASKAHNLLEDAVGTWRSETVLSKVELLDGMEARRLVAVNEPDLVSLGSEGKDDRRQCVSQLGTSLPPDGPMVRSHSDGEGALAGGHGLNREVSFFLPQRKKFSILESAEAMKLQVEEERQRIEEQKKTARKSFAIDRAGSKRKISEVLLGKATSDIRRCSSPGNLNNIDRGVIRKRFQKRRRSLLQTLGLSRSFSRSFRAMRQKYRRRRMESVREDSLETSLPSPENNGVSRAVNIQANPLAAPPPAGQNTVPMESYVTPHDIVINIDGLER</sequence>
<evidence type="ECO:0000313" key="5">
    <source>
        <dbReference type="EMBL" id="KAK0403604.1"/>
    </source>
</evidence>
<dbReference type="Gene3D" id="2.60.40.10">
    <property type="entry name" value="Immunoglobulins"/>
    <property type="match status" value="1"/>
</dbReference>
<feature type="region of interest" description="Disordered" evidence="2">
    <location>
        <begin position="417"/>
        <end position="438"/>
    </location>
</feature>
<reference evidence="5" key="1">
    <citation type="submission" date="2023-06" db="EMBL/GenBank/DDBJ databases">
        <title>Genomic analysis of the entomopathogenic nematode Steinernema hermaphroditum.</title>
        <authorList>
            <person name="Schwarz E.M."/>
            <person name="Heppert J.K."/>
            <person name="Baniya A."/>
            <person name="Schwartz H.T."/>
            <person name="Tan C.-H."/>
            <person name="Antoshechkin I."/>
            <person name="Sternberg P.W."/>
            <person name="Goodrich-Blair H."/>
            <person name="Dillman A.R."/>
        </authorList>
    </citation>
    <scope>NUCLEOTIDE SEQUENCE</scope>
    <source>
        <strain evidence="5">PS9179</strain>
        <tissue evidence="5">Whole animal</tissue>
    </source>
</reference>
<keyword evidence="3" id="KW-0812">Transmembrane</keyword>
<organism evidence="5 6">
    <name type="scientific">Steinernema hermaphroditum</name>
    <dbReference type="NCBI Taxonomy" id="289476"/>
    <lineage>
        <taxon>Eukaryota</taxon>
        <taxon>Metazoa</taxon>
        <taxon>Ecdysozoa</taxon>
        <taxon>Nematoda</taxon>
        <taxon>Chromadorea</taxon>
        <taxon>Rhabditida</taxon>
        <taxon>Tylenchina</taxon>
        <taxon>Panagrolaimomorpha</taxon>
        <taxon>Strongyloidoidea</taxon>
        <taxon>Steinernematidae</taxon>
        <taxon>Steinernema</taxon>
    </lineage>
</organism>
<dbReference type="SMART" id="SM00060">
    <property type="entry name" value="FN3"/>
    <property type="match status" value="1"/>
</dbReference>
<keyword evidence="3" id="KW-1133">Transmembrane helix</keyword>
<feature type="region of interest" description="Disordered" evidence="2">
    <location>
        <begin position="270"/>
        <end position="291"/>
    </location>
</feature>
<feature type="coiled-coil region" evidence="1">
    <location>
        <begin position="313"/>
        <end position="340"/>
    </location>
</feature>
<evidence type="ECO:0000256" key="2">
    <source>
        <dbReference type="SAM" id="MobiDB-lite"/>
    </source>
</evidence>
<dbReference type="CDD" id="cd00063">
    <property type="entry name" value="FN3"/>
    <property type="match status" value="1"/>
</dbReference>
<accession>A0AA39HE06</accession>
<feature type="compositionally biased region" description="Basic and acidic residues" evidence="2">
    <location>
        <begin position="188"/>
        <end position="202"/>
    </location>
</feature>
<evidence type="ECO:0000313" key="6">
    <source>
        <dbReference type="Proteomes" id="UP001175271"/>
    </source>
</evidence>
<evidence type="ECO:0000256" key="3">
    <source>
        <dbReference type="SAM" id="Phobius"/>
    </source>
</evidence>
<dbReference type="Proteomes" id="UP001175271">
    <property type="component" value="Unassembled WGS sequence"/>
</dbReference>
<dbReference type="Pfam" id="PF00041">
    <property type="entry name" value="fn3"/>
    <property type="match status" value="1"/>
</dbReference>
<feature type="domain" description="Fibronectin type-III" evidence="4">
    <location>
        <begin position="42"/>
        <end position="139"/>
    </location>
</feature>
<name>A0AA39HE06_9BILA</name>
<feature type="region of interest" description="Disordered" evidence="2">
    <location>
        <begin position="188"/>
        <end position="212"/>
    </location>
</feature>
<dbReference type="SUPFAM" id="SSF49265">
    <property type="entry name" value="Fibronectin type III"/>
    <property type="match status" value="1"/>
</dbReference>
<dbReference type="InterPro" id="IPR013783">
    <property type="entry name" value="Ig-like_fold"/>
</dbReference>
<dbReference type="AlphaFoldDB" id="A0AA39HE06"/>
<evidence type="ECO:0000259" key="4">
    <source>
        <dbReference type="PROSITE" id="PS50853"/>
    </source>
</evidence>
<feature type="compositionally biased region" description="Polar residues" evidence="2">
    <location>
        <begin position="427"/>
        <end position="438"/>
    </location>
</feature>
<feature type="transmembrane region" description="Helical" evidence="3">
    <location>
        <begin position="148"/>
        <end position="169"/>
    </location>
</feature>
<comment type="caution">
    <text evidence="5">The sequence shown here is derived from an EMBL/GenBank/DDBJ whole genome shotgun (WGS) entry which is preliminary data.</text>
</comment>
<keyword evidence="1" id="KW-0175">Coiled coil</keyword>
<keyword evidence="6" id="KW-1185">Reference proteome</keyword>
<gene>
    <name evidence="5" type="ORF">QR680_017023</name>
</gene>
<keyword evidence="3" id="KW-0472">Membrane</keyword>
<dbReference type="InterPro" id="IPR003961">
    <property type="entry name" value="FN3_dom"/>
</dbReference>
<dbReference type="InterPro" id="IPR036116">
    <property type="entry name" value="FN3_sf"/>
</dbReference>
<dbReference type="EMBL" id="JAUCMV010000004">
    <property type="protein sequence ID" value="KAK0403604.1"/>
    <property type="molecule type" value="Genomic_DNA"/>
</dbReference>
<dbReference type="PROSITE" id="PS50853">
    <property type="entry name" value="FN3"/>
    <property type="match status" value="1"/>
</dbReference>
<proteinExistence type="predicted"/>